<gene>
    <name evidence="4" type="ORF">QTP70_015798</name>
</gene>
<name>A0AAE0V5Z2_9TELE</name>
<keyword evidence="5" id="KW-1185">Reference proteome</keyword>
<dbReference type="InterPro" id="IPR016576">
    <property type="entry name" value="Ribosomal_mL63"/>
</dbReference>
<proteinExistence type="inferred from homology"/>
<dbReference type="GO" id="GO:0061512">
    <property type="term" value="P:protein localization to cilium"/>
    <property type="evidence" value="ECO:0007669"/>
    <property type="project" value="TreeGrafter"/>
</dbReference>
<evidence type="ECO:0000256" key="1">
    <source>
        <dbReference type="ARBA" id="ARBA00008309"/>
    </source>
</evidence>
<feature type="compositionally biased region" description="Low complexity" evidence="2">
    <location>
        <begin position="610"/>
        <end position="619"/>
    </location>
</feature>
<evidence type="ECO:0000313" key="5">
    <source>
        <dbReference type="Proteomes" id="UP001274896"/>
    </source>
</evidence>
<dbReference type="EMBL" id="JAUCMX010000008">
    <property type="protein sequence ID" value="KAK3537583.1"/>
    <property type="molecule type" value="Genomic_DNA"/>
</dbReference>
<feature type="domain" description="DUF3719" evidence="3">
    <location>
        <begin position="239"/>
        <end position="295"/>
    </location>
</feature>
<dbReference type="PANTHER" id="PTHR31997:SF0">
    <property type="entry name" value="PRIMARY CILIUM ASSEMBLY PROTEIN FAM149B1"/>
    <property type="match status" value="1"/>
</dbReference>
<protein>
    <recommendedName>
        <fullName evidence="3">DUF3719 domain-containing protein</fullName>
    </recommendedName>
</protein>
<dbReference type="GO" id="GO:0060271">
    <property type="term" value="P:cilium assembly"/>
    <property type="evidence" value="ECO:0007669"/>
    <property type="project" value="TreeGrafter"/>
</dbReference>
<comment type="caution">
    <text evidence="4">The sequence shown here is derived from an EMBL/GenBank/DDBJ whole genome shotgun (WGS) entry which is preliminary data.</text>
</comment>
<dbReference type="PANTHER" id="PTHR31997">
    <property type="entry name" value="AGAP003710-PA"/>
    <property type="match status" value="1"/>
</dbReference>
<sequence>MFLTLALLRKGIPGRQWIGKWRRPRPVTWQMKRNTVERLEREAQNEYWLSRPYLSLEQEKGHAHARRTHTWETIRPYRSVHSNVKPERMQERRPEEEKRPRAELIHTPRGGGGGGGEDDLQIQPQSREAEPKIKIMQYINLCCGVSHTALDEHPAPEEAEIECMPHSRAHQQTAPTCNRSVCQSAVTVETSRAWSGIDSYTGTEVSTERSSVFSWAYDEFDKVASRQVQLLFEEIDEELYEGRGGVQQDECKLWTSRFPHLRILGKQLVCPTDEGFQWFSVSSHNSNSGTRVQSTGNELCVQGQRAALCMEVTQTSDSVSSHEDEVHRVIEEEEGLMEEYLAFDWRDLKTHSLPPVSPYRCRREAVLDFLFDDVWQELIGCMEELLRRIWEGCSSDEEKSSASLSPAHHQSQNPSGLKSSTSCTLPRLGPQPQHTHNVLHSPSTKSRSSKSRWKSKKQRKASTPSRVCAGSATVQHSLNELIVVHGLPLQQRHTTAPEHAACDPEERLTFSKPHPRRSLEHSPSPLPRPPPSSRRRPLPPRTLLPLTQSSTAGNMEDIIRGTRLAPAGERLSSSAMTLSRNTLLPPIGTADKEHTHSGHHTRLPQRHRAPSSSAHSAVADEAGSLLAISRPNTTHTFRSDTPHRRSFTVLDSSIPARPGRATMGTDSLGIGVTGISLGISSSSFLDPFTTHTLDHSPIEDGEEPESRALPPALFVPVSLRSHSRGGLMTRCNRPGP</sequence>
<accession>A0AAE0V5Z2</accession>
<feature type="compositionally biased region" description="Basic residues" evidence="2">
    <location>
        <begin position="597"/>
        <end position="609"/>
    </location>
</feature>
<evidence type="ECO:0000313" key="4">
    <source>
        <dbReference type="EMBL" id="KAK3537583.1"/>
    </source>
</evidence>
<dbReference type="AlphaFoldDB" id="A0AAE0V5Z2"/>
<comment type="similarity">
    <text evidence="1">Belongs to the FAM149 family.</text>
</comment>
<feature type="region of interest" description="Disordered" evidence="2">
    <location>
        <begin position="508"/>
        <end position="558"/>
    </location>
</feature>
<feature type="compositionally biased region" description="Low complexity" evidence="2">
    <location>
        <begin position="541"/>
        <end position="550"/>
    </location>
</feature>
<evidence type="ECO:0000256" key="2">
    <source>
        <dbReference type="SAM" id="MobiDB-lite"/>
    </source>
</evidence>
<reference evidence="4" key="1">
    <citation type="submission" date="2023-06" db="EMBL/GenBank/DDBJ databases">
        <title>Male Hemibagrus guttatus genome.</title>
        <authorList>
            <person name="Bian C."/>
        </authorList>
    </citation>
    <scope>NUCLEOTIDE SEQUENCE</scope>
    <source>
        <strain evidence="4">Male_cb2023</strain>
        <tissue evidence="4">Muscle</tissue>
    </source>
</reference>
<feature type="compositionally biased region" description="Basic residues" evidence="2">
    <location>
        <begin position="447"/>
        <end position="460"/>
    </location>
</feature>
<dbReference type="Pfam" id="PF14978">
    <property type="entry name" value="MRP-63"/>
    <property type="match status" value="1"/>
</dbReference>
<feature type="region of interest" description="Disordered" evidence="2">
    <location>
        <begin position="398"/>
        <end position="469"/>
    </location>
</feature>
<feature type="region of interest" description="Disordered" evidence="2">
    <location>
        <begin position="570"/>
        <end position="619"/>
    </location>
</feature>
<feature type="compositionally biased region" description="Polar residues" evidence="2">
    <location>
        <begin position="408"/>
        <end position="424"/>
    </location>
</feature>
<dbReference type="InterPro" id="IPR039630">
    <property type="entry name" value="FAM149"/>
</dbReference>
<dbReference type="Proteomes" id="UP001274896">
    <property type="component" value="Unassembled WGS sequence"/>
</dbReference>
<feature type="compositionally biased region" description="Basic and acidic residues" evidence="2">
    <location>
        <begin position="84"/>
        <end position="106"/>
    </location>
</feature>
<organism evidence="4 5">
    <name type="scientific">Hemibagrus guttatus</name>
    <dbReference type="NCBI Taxonomy" id="175788"/>
    <lineage>
        <taxon>Eukaryota</taxon>
        <taxon>Metazoa</taxon>
        <taxon>Chordata</taxon>
        <taxon>Craniata</taxon>
        <taxon>Vertebrata</taxon>
        <taxon>Euteleostomi</taxon>
        <taxon>Actinopterygii</taxon>
        <taxon>Neopterygii</taxon>
        <taxon>Teleostei</taxon>
        <taxon>Ostariophysi</taxon>
        <taxon>Siluriformes</taxon>
        <taxon>Bagridae</taxon>
        <taxon>Hemibagrus</taxon>
    </lineage>
</organism>
<evidence type="ECO:0000259" key="3">
    <source>
        <dbReference type="Pfam" id="PF12516"/>
    </source>
</evidence>
<dbReference type="Pfam" id="PF12516">
    <property type="entry name" value="DUF3719"/>
    <property type="match status" value="1"/>
</dbReference>
<dbReference type="GO" id="GO:0005761">
    <property type="term" value="C:mitochondrial ribosome"/>
    <property type="evidence" value="ECO:0007669"/>
    <property type="project" value="InterPro"/>
</dbReference>
<feature type="region of interest" description="Disordered" evidence="2">
    <location>
        <begin position="82"/>
        <end position="121"/>
    </location>
</feature>
<dbReference type="InterPro" id="IPR022194">
    <property type="entry name" value="DUF3719"/>
</dbReference>
<feature type="compositionally biased region" description="Polar residues" evidence="2">
    <location>
        <begin position="571"/>
        <end position="582"/>
    </location>
</feature>